<protein>
    <submittedName>
        <fullName evidence="8">RNA-binding protein, putative</fullName>
    </submittedName>
</protein>
<keyword evidence="1" id="KW-0677">Repeat</keyword>
<dbReference type="GO" id="GO:0045927">
    <property type="term" value="P:positive regulation of growth"/>
    <property type="evidence" value="ECO:0007669"/>
    <property type="project" value="UniProtKB-ARBA"/>
</dbReference>
<keyword evidence="2 5" id="KW-0694">RNA-binding</keyword>
<dbReference type="PROSITE" id="PS50102">
    <property type="entry name" value="RRM"/>
    <property type="match status" value="2"/>
</dbReference>
<dbReference type="eggNOG" id="KOG4660">
    <property type="taxonomic scope" value="Eukaryota"/>
</dbReference>
<feature type="region of interest" description="Disordered" evidence="6">
    <location>
        <begin position="187"/>
        <end position="225"/>
    </location>
</feature>
<proteinExistence type="predicted"/>
<keyword evidence="9" id="KW-1185">Reference proteome</keyword>
<dbReference type="PANTHER" id="PTHR23189">
    <property type="entry name" value="RNA RECOGNITION MOTIF-CONTAINING"/>
    <property type="match status" value="1"/>
</dbReference>
<dbReference type="FunFam" id="3.30.70.330:FF:000101">
    <property type="entry name" value="Protein MEI2-like 1"/>
    <property type="match status" value="1"/>
</dbReference>
<organism evidence="8 9">
    <name type="scientific">Ricinus communis</name>
    <name type="common">Castor bean</name>
    <dbReference type="NCBI Taxonomy" id="3988"/>
    <lineage>
        <taxon>Eukaryota</taxon>
        <taxon>Viridiplantae</taxon>
        <taxon>Streptophyta</taxon>
        <taxon>Embryophyta</taxon>
        <taxon>Tracheophyta</taxon>
        <taxon>Spermatophyta</taxon>
        <taxon>Magnoliopsida</taxon>
        <taxon>eudicotyledons</taxon>
        <taxon>Gunneridae</taxon>
        <taxon>Pentapetalae</taxon>
        <taxon>rosids</taxon>
        <taxon>fabids</taxon>
        <taxon>Malpighiales</taxon>
        <taxon>Euphorbiaceae</taxon>
        <taxon>Acalyphoideae</taxon>
        <taxon>Acalypheae</taxon>
        <taxon>Ricinus</taxon>
    </lineage>
</organism>
<evidence type="ECO:0000256" key="3">
    <source>
        <dbReference type="ARBA" id="ARBA00023254"/>
    </source>
</evidence>
<dbReference type="Pfam" id="PF00076">
    <property type="entry name" value="RRM_1"/>
    <property type="match status" value="2"/>
</dbReference>
<feature type="domain" description="RRM" evidence="7">
    <location>
        <begin position="228"/>
        <end position="301"/>
    </location>
</feature>
<dbReference type="CDD" id="cd12529">
    <property type="entry name" value="RRM2_MEI2_like"/>
    <property type="match status" value="1"/>
</dbReference>
<feature type="compositionally biased region" description="Polar residues" evidence="6">
    <location>
        <begin position="204"/>
        <end position="215"/>
    </location>
</feature>
<dbReference type="InterPro" id="IPR012677">
    <property type="entry name" value="Nucleotide-bd_a/b_plait_sf"/>
</dbReference>
<dbReference type="InterPro" id="IPR035979">
    <property type="entry name" value="RBD_domain_sf"/>
</dbReference>
<evidence type="ECO:0000256" key="5">
    <source>
        <dbReference type="PROSITE-ProRule" id="PRU00176"/>
    </source>
</evidence>
<evidence type="ECO:0000256" key="4">
    <source>
        <dbReference type="ARBA" id="ARBA00058438"/>
    </source>
</evidence>
<dbReference type="GO" id="GO:0045836">
    <property type="term" value="P:positive regulation of meiotic nuclear division"/>
    <property type="evidence" value="ECO:0007669"/>
    <property type="project" value="UniProtKB-ARBA"/>
</dbReference>
<feature type="domain" description="RRM" evidence="7">
    <location>
        <begin position="313"/>
        <end position="386"/>
    </location>
</feature>
<dbReference type="InterPro" id="IPR000504">
    <property type="entry name" value="RRM_dom"/>
</dbReference>
<evidence type="ECO:0000313" key="8">
    <source>
        <dbReference type="EMBL" id="EEF50120.1"/>
    </source>
</evidence>
<dbReference type="GO" id="GO:0003723">
    <property type="term" value="F:RNA binding"/>
    <property type="evidence" value="ECO:0007669"/>
    <property type="project" value="UniProtKB-UniRule"/>
</dbReference>
<dbReference type="CDD" id="cd12524">
    <property type="entry name" value="RRM1_MEI2_like"/>
    <property type="match status" value="1"/>
</dbReference>
<reference evidence="9" key="1">
    <citation type="journal article" date="2010" name="Nat. Biotechnol.">
        <title>Draft genome sequence of the oilseed species Ricinus communis.</title>
        <authorList>
            <person name="Chan A.P."/>
            <person name="Crabtree J."/>
            <person name="Zhao Q."/>
            <person name="Lorenzi H."/>
            <person name="Orvis J."/>
            <person name="Puiu D."/>
            <person name="Melake-Berhan A."/>
            <person name="Jones K.M."/>
            <person name="Redman J."/>
            <person name="Chen G."/>
            <person name="Cahoon E.B."/>
            <person name="Gedil M."/>
            <person name="Stanke M."/>
            <person name="Haas B.J."/>
            <person name="Wortman J.R."/>
            <person name="Fraser-Liggett C.M."/>
            <person name="Ravel J."/>
            <person name="Rabinowicz P.D."/>
        </authorList>
    </citation>
    <scope>NUCLEOTIDE SEQUENCE [LARGE SCALE GENOMIC DNA]</scope>
    <source>
        <strain evidence="9">cv. Hale</strain>
    </source>
</reference>
<evidence type="ECO:0000256" key="2">
    <source>
        <dbReference type="ARBA" id="ARBA00022884"/>
    </source>
</evidence>
<evidence type="ECO:0000259" key="7">
    <source>
        <dbReference type="PROSITE" id="PS50102"/>
    </source>
</evidence>
<gene>
    <name evidence="8" type="ORF">RCOM_1438260</name>
</gene>
<comment type="function">
    <text evidence="4">Probable RNA-binding protein that plays a role in meiosis and vegetative growth.</text>
</comment>
<dbReference type="SMART" id="SM00360">
    <property type="entry name" value="RRM"/>
    <property type="match status" value="2"/>
</dbReference>
<dbReference type="Proteomes" id="UP000008311">
    <property type="component" value="Unassembled WGS sequence"/>
</dbReference>
<dbReference type="InParanoid" id="B9RFZ9"/>
<dbReference type="InterPro" id="IPR034453">
    <property type="entry name" value="MEI2-like_RRM1"/>
</dbReference>
<dbReference type="GO" id="GO:0051321">
    <property type="term" value="P:meiotic cell cycle"/>
    <property type="evidence" value="ECO:0007669"/>
    <property type="project" value="UniProtKB-KW"/>
</dbReference>
<dbReference type="Gene3D" id="3.30.70.330">
    <property type="match status" value="2"/>
</dbReference>
<name>B9RFZ9_RICCO</name>
<sequence length="443" mass="49132">MSSLENLGAVERQSAKSFELHQSLLMRDQKLNHSLDRHAVGSERAARQFSTLLRPVIQDPGTRSSLNVQPSTYYPEGGKVDIMANQYENSLFSSSLSELFSRKLRLSSNNVLYGHSVDTVASHFEEQEPFESLEEVEAQTIGNLLPSDDDLFSGMTDKLDNTIQSNGRDDVEELDFFSSVGGLDLGDDGSTPQNDTDFAGGISNGQPGTGSSNGSIAGEHPYGEQPSRTLFVRNINSNVEDSELRALFEQYGDIRSLYTTCKHRGFVMISYYDIRAANNAKEALQDTPLRRRKLDIHFSIPKDNPSEKDTNQGTLVAFNLDASISNDELHQIFGVHGEIKEIREIPNRSQHKFIEFYDVRAAENALRALNRSHIAGKQIKLEPSRPGGPRRLLQQIPTALEQDECGPYVKQNSPPNNSTAGFPGMLTTKKSSCLLTIIVHIIS</sequence>
<accession>B9RFZ9</accession>
<evidence type="ECO:0000313" key="9">
    <source>
        <dbReference type="Proteomes" id="UP000008311"/>
    </source>
</evidence>
<dbReference type="AlphaFoldDB" id="B9RFZ9"/>
<evidence type="ECO:0000256" key="1">
    <source>
        <dbReference type="ARBA" id="ARBA00022737"/>
    </source>
</evidence>
<keyword evidence="3" id="KW-0469">Meiosis</keyword>
<dbReference type="EMBL" id="EQ973777">
    <property type="protein sequence ID" value="EEF50120.1"/>
    <property type="molecule type" value="Genomic_DNA"/>
</dbReference>
<dbReference type="SUPFAM" id="SSF54928">
    <property type="entry name" value="RNA-binding domain, RBD"/>
    <property type="match status" value="1"/>
</dbReference>
<dbReference type="FunFam" id="3.30.70.330:FF:000063">
    <property type="entry name" value="MEI2-like protein 5 isoform 2"/>
    <property type="match status" value="1"/>
</dbReference>
<evidence type="ECO:0000256" key="6">
    <source>
        <dbReference type="SAM" id="MobiDB-lite"/>
    </source>
</evidence>